<evidence type="ECO:0000313" key="3">
    <source>
        <dbReference type="EMBL" id="KAL1850692.1"/>
    </source>
</evidence>
<keyword evidence="4" id="KW-1185">Reference proteome</keyword>
<comment type="caution">
    <text evidence="3">The sequence shown here is derived from an EMBL/GenBank/DDBJ whole genome shotgun (WGS) entry which is preliminary data.</text>
</comment>
<proteinExistence type="predicted"/>
<evidence type="ECO:0000256" key="2">
    <source>
        <dbReference type="SAM" id="MobiDB-lite"/>
    </source>
</evidence>
<feature type="coiled-coil region" evidence="1">
    <location>
        <begin position="463"/>
        <end position="501"/>
    </location>
</feature>
<dbReference type="Proteomes" id="UP001583177">
    <property type="component" value="Unassembled WGS sequence"/>
</dbReference>
<sequence>MASDEEIRARMRIDNILNPSPPPSPFTNGSMPMTLLVAPLDPPTANGSAVVEVLRFESAGEDGGGRGGGRFSFSTYPHPNWHSCPWDTNSASVFSKTTDYSAGLRDAVPEVPTGTGDQTEAVTLLAVVRVGDDGTAVAAGSGVRSGVLHLEGAPGGPHHAIHLHRDGRIDFQTEHGPHAVTLTTETLDTTAVIVMRTTAEITIETYNGGHLTDEDHDPHLNATAATALDLRFGAPLQPDLAATGLTDPAHVLRTVQIVVTIDMAQARATDSAHLAVAEPFQTPLKSPQRVKSPPRGPAALRAPPTGPSATRNFSTPHATPAALRSTPAPSYSSRADTPSPTVPPSGPRGYGPPRGNSFSSRGRGGWGTPASRPHFAPPTAASPATPPTGPSSVPTGPRASFSSRDTPAPSPSIASKPFNPPTGPAAQGGQRQTLAQNLISSMPHIIPGGKLDPTSTPITTGVTKDLEAHHRRLKEEEERIREELKAKDEKLRKSLRMWEKLERESKSFELKSDLSESSLRTIAGEGVAGAAF</sequence>
<evidence type="ECO:0000256" key="1">
    <source>
        <dbReference type="SAM" id="Coils"/>
    </source>
</evidence>
<evidence type="ECO:0000313" key="4">
    <source>
        <dbReference type="Proteomes" id="UP001583177"/>
    </source>
</evidence>
<feature type="compositionally biased region" description="Polar residues" evidence="2">
    <location>
        <begin position="327"/>
        <end position="339"/>
    </location>
</feature>
<protein>
    <submittedName>
        <fullName evidence="3">Uncharacterized protein</fullName>
    </submittedName>
</protein>
<reference evidence="3 4" key="1">
    <citation type="journal article" date="2024" name="IMA Fungus">
        <title>IMA Genome - F19 : A genome assembly and annotation guide to empower mycologists, including annotated draft genome sequences of Ceratocystis pirilliformis, Diaporthe australafricana, Fusarium ophioides, Paecilomyces lecythidis, and Sporothrix stenoceras.</title>
        <authorList>
            <person name="Aylward J."/>
            <person name="Wilson A.M."/>
            <person name="Visagie C.M."/>
            <person name="Spraker J."/>
            <person name="Barnes I."/>
            <person name="Buitendag C."/>
            <person name="Ceriani C."/>
            <person name="Del Mar Angel L."/>
            <person name="du Plessis D."/>
            <person name="Fuchs T."/>
            <person name="Gasser K."/>
            <person name="Kramer D."/>
            <person name="Li W."/>
            <person name="Munsamy K."/>
            <person name="Piso A."/>
            <person name="Price J.L."/>
            <person name="Sonnekus B."/>
            <person name="Thomas C."/>
            <person name="van der Nest A."/>
            <person name="van Dijk A."/>
            <person name="van Heerden A."/>
            <person name="van Vuuren N."/>
            <person name="Yilmaz N."/>
            <person name="Duong T.A."/>
            <person name="van der Merwe N.A."/>
            <person name="Wingfield M.J."/>
            <person name="Wingfield B.D."/>
        </authorList>
    </citation>
    <scope>NUCLEOTIDE SEQUENCE [LARGE SCALE GENOMIC DNA]</scope>
    <source>
        <strain evidence="3 4">CMW 18300</strain>
    </source>
</reference>
<feature type="compositionally biased region" description="Low complexity" evidence="2">
    <location>
        <begin position="351"/>
        <end position="361"/>
    </location>
</feature>
<keyword evidence="1" id="KW-0175">Coiled coil</keyword>
<organism evidence="3 4">
    <name type="scientific">Diaporthe australafricana</name>
    <dbReference type="NCBI Taxonomy" id="127596"/>
    <lineage>
        <taxon>Eukaryota</taxon>
        <taxon>Fungi</taxon>
        <taxon>Dikarya</taxon>
        <taxon>Ascomycota</taxon>
        <taxon>Pezizomycotina</taxon>
        <taxon>Sordariomycetes</taxon>
        <taxon>Sordariomycetidae</taxon>
        <taxon>Diaporthales</taxon>
        <taxon>Diaporthaceae</taxon>
        <taxon>Diaporthe</taxon>
    </lineage>
</organism>
<feature type="compositionally biased region" description="Polar residues" evidence="2">
    <location>
        <begin position="308"/>
        <end position="317"/>
    </location>
</feature>
<dbReference type="EMBL" id="JAWRVE010000183">
    <property type="protein sequence ID" value="KAL1850692.1"/>
    <property type="molecule type" value="Genomic_DNA"/>
</dbReference>
<gene>
    <name evidence="3" type="ORF">Daus18300_012835</name>
</gene>
<name>A0ABR3W198_9PEZI</name>
<feature type="region of interest" description="Disordered" evidence="2">
    <location>
        <begin position="279"/>
        <end position="430"/>
    </location>
</feature>
<accession>A0ABR3W198</accession>